<reference evidence="1" key="1">
    <citation type="submission" date="2023-03" db="EMBL/GenBank/DDBJ databases">
        <title>Chromosome-level genomes of two armyworms, Mythimna separata and Mythimna loreyi, provide insights into the biosynthesis and reception of sex pheromones.</title>
        <authorList>
            <person name="Zhao H."/>
        </authorList>
    </citation>
    <scope>NUCLEOTIDE SEQUENCE</scope>
    <source>
        <strain evidence="1">BeijingLab</strain>
    </source>
</reference>
<accession>A0ACC2RAR5</accession>
<evidence type="ECO:0000313" key="2">
    <source>
        <dbReference type="Proteomes" id="UP001231649"/>
    </source>
</evidence>
<proteinExistence type="predicted"/>
<keyword evidence="2" id="KW-1185">Reference proteome</keyword>
<evidence type="ECO:0000313" key="1">
    <source>
        <dbReference type="EMBL" id="KAJ8737510.1"/>
    </source>
</evidence>
<comment type="caution">
    <text evidence="1">The sequence shown here is derived from an EMBL/GenBank/DDBJ whole genome shotgun (WGS) entry which is preliminary data.</text>
</comment>
<sequence length="151" mass="16844">MTAVHTARRKCVSVQQYRSELRCVHTPAAMRPNTVLLIAILACIQMTAWACEPDQTHNGCKIFEGSCTCGYGCRTEFIYRTRRACLNALRERSSNVCSRLPCRGGICIQTIQDPGFTCKCEGTGFYGQRCEKACPTIPVRGMVFPHECIVI</sequence>
<gene>
    <name evidence="1" type="ORF">PYW08_000105</name>
</gene>
<dbReference type="EMBL" id="CM056777">
    <property type="protein sequence ID" value="KAJ8737510.1"/>
    <property type="molecule type" value="Genomic_DNA"/>
</dbReference>
<protein>
    <submittedName>
        <fullName evidence="1">Uncharacterized protein</fullName>
    </submittedName>
</protein>
<name>A0ACC2RAR5_9NEOP</name>
<dbReference type="Proteomes" id="UP001231649">
    <property type="component" value="Chromosome 1"/>
</dbReference>
<organism evidence="1 2">
    <name type="scientific">Mythimna loreyi</name>
    <dbReference type="NCBI Taxonomy" id="667449"/>
    <lineage>
        <taxon>Eukaryota</taxon>
        <taxon>Metazoa</taxon>
        <taxon>Ecdysozoa</taxon>
        <taxon>Arthropoda</taxon>
        <taxon>Hexapoda</taxon>
        <taxon>Insecta</taxon>
        <taxon>Pterygota</taxon>
        <taxon>Neoptera</taxon>
        <taxon>Endopterygota</taxon>
        <taxon>Lepidoptera</taxon>
        <taxon>Glossata</taxon>
        <taxon>Ditrysia</taxon>
        <taxon>Noctuoidea</taxon>
        <taxon>Noctuidae</taxon>
        <taxon>Noctuinae</taxon>
        <taxon>Hadenini</taxon>
        <taxon>Mythimna</taxon>
    </lineage>
</organism>